<feature type="compositionally biased region" description="Basic and acidic residues" evidence="2">
    <location>
        <begin position="14"/>
        <end position="30"/>
    </location>
</feature>
<dbReference type="GO" id="GO:0036126">
    <property type="term" value="C:sperm flagellum"/>
    <property type="evidence" value="ECO:0007669"/>
    <property type="project" value="TreeGrafter"/>
</dbReference>
<dbReference type="EMBL" id="JOJR01000292">
    <property type="protein sequence ID" value="RCN40298.1"/>
    <property type="molecule type" value="Genomic_DNA"/>
</dbReference>
<dbReference type="AlphaFoldDB" id="A0A368G9B8"/>
<evidence type="ECO:0000313" key="3">
    <source>
        <dbReference type="EMBL" id="RCN40298.1"/>
    </source>
</evidence>
<evidence type="ECO:0000256" key="1">
    <source>
        <dbReference type="ARBA" id="ARBA00008738"/>
    </source>
</evidence>
<evidence type="ECO:0000256" key="2">
    <source>
        <dbReference type="SAM" id="MobiDB-lite"/>
    </source>
</evidence>
<dbReference type="GO" id="GO:0005879">
    <property type="term" value="C:axonemal microtubule"/>
    <property type="evidence" value="ECO:0007669"/>
    <property type="project" value="TreeGrafter"/>
</dbReference>
<dbReference type="Proteomes" id="UP000252519">
    <property type="component" value="Unassembled WGS sequence"/>
</dbReference>
<organism evidence="3 4">
    <name type="scientific">Ancylostoma caninum</name>
    <name type="common">Dog hookworm</name>
    <dbReference type="NCBI Taxonomy" id="29170"/>
    <lineage>
        <taxon>Eukaryota</taxon>
        <taxon>Metazoa</taxon>
        <taxon>Ecdysozoa</taxon>
        <taxon>Nematoda</taxon>
        <taxon>Chromadorea</taxon>
        <taxon>Rhabditida</taxon>
        <taxon>Rhabditina</taxon>
        <taxon>Rhabditomorpha</taxon>
        <taxon>Strongyloidea</taxon>
        <taxon>Ancylostomatidae</taxon>
        <taxon>Ancylostomatinae</taxon>
        <taxon>Ancylostoma</taxon>
    </lineage>
</organism>
<comment type="similarity">
    <text evidence="1">Belongs to the FAM154 family.</text>
</comment>
<gene>
    <name evidence="3" type="ORF">ANCCAN_13753</name>
</gene>
<dbReference type="GO" id="GO:0036064">
    <property type="term" value="C:ciliary basal body"/>
    <property type="evidence" value="ECO:0007669"/>
    <property type="project" value="TreeGrafter"/>
</dbReference>
<dbReference type="PANTHER" id="PTHR31516:SF17">
    <property type="entry name" value="STABILIZER OF AXONEMAL MICROTUBULES 2"/>
    <property type="match status" value="1"/>
</dbReference>
<name>A0A368G9B8_ANCCA</name>
<dbReference type="InterPro" id="IPR033336">
    <property type="entry name" value="SAXO1/2"/>
</dbReference>
<dbReference type="OrthoDB" id="365640at2759"/>
<sequence>MDKTMNQQEYVTVKGERYDTKRPKDSEILKGDGSFMDKTMNQQEYVTVKGERYDIKRPKDSDILKGDGLFVDKTVNHQEYVIVKGERYDIKRPKDSSELFPSSSTFHGRSMYQRDYACFGRNSARAKSFESFLPVNGHSSRSLEKLCDCLAISRKNEIGNRTNG</sequence>
<reference evidence="3 4" key="1">
    <citation type="submission" date="2014-10" db="EMBL/GenBank/DDBJ databases">
        <title>Draft genome of the hookworm Ancylostoma caninum.</title>
        <authorList>
            <person name="Mitreva M."/>
        </authorList>
    </citation>
    <scope>NUCLEOTIDE SEQUENCE [LARGE SCALE GENOMIC DNA]</scope>
    <source>
        <strain evidence="3 4">Baltimore</strain>
    </source>
</reference>
<comment type="caution">
    <text evidence="3">The sequence shown here is derived from an EMBL/GenBank/DDBJ whole genome shotgun (WGS) entry which is preliminary data.</text>
</comment>
<feature type="region of interest" description="Disordered" evidence="2">
    <location>
        <begin position="1"/>
        <end position="34"/>
    </location>
</feature>
<protein>
    <submittedName>
        <fullName evidence="3">Uncharacterized protein</fullName>
    </submittedName>
</protein>
<keyword evidence="4" id="KW-1185">Reference proteome</keyword>
<proteinExistence type="inferred from homology"/>
<dbReference type="STRING" id="29170.A0A368G9B8"/>
<feature type="compositionally biased region" description="Polar residues" evidence="2">
    <location>
        <begin position="1"/>
        <end position="10"/>
    </location>
</feature>
<dbReference type="PANTHER" id="PTHR31516">
    <property type="entry name" value="STABILIZER OF AXONEMAL MICROTUBULES 2"/>
    <property type="match status" value="1"/>
</dbReference>
<dbReference type="GO" id="GO:0008017">
    <property type="term" value="F:microtubule binding"/>
    <property type="evidence" value="ECO:0007669"/>
    <property type="project" value="InterPro"/>
</dbReference>
<dbReference type="GO" id="GO:0005814">
    <property type="term" value="C:centriole"/>
    <property type="evidence" value="ECO:0007669"/>
    <property type="project" value="TreeGrafter"/>
</dbReference>
<accession>A0A368G9B8</accession>
<evidence type="ECO:0000313" key="4">
    <source>
        <dbReference type="Proteomes" id="UP000252519"/>
    </source>
</evidence>